<gene>
    <name evidence="2" type="ORF">CR194_03555</name>
</gene>
<dbReference type="EMBL" id="PDOD01000001">
    <property type="protein sequence ID" value="PYZ94619.1"/>
    <property type="molecule type" value="Genomic_DNA"/>
</dbReference>
<dbReference type="NCBIfam" id="TIGR01549">
    <property type="entry name" value="HAD-SF-IA-v1"/>
    <property type="match status" value="1"/>
</dbReference>
<keyword evidence="3" id="KW-1185">Reference proteome</keyword>
<sequence length="240" mass="27874">MMKVILFDLDGTLLPMDTEAFVETYMKELAGRVSHIIEPEIFIKALWGGTKAMMSNIDHERTNEHVFEETFLSMSGLERQDIWPTLDEFYEKVFPTFSYLCRPTPMGRKVVKEAINQGFRVAVATNPVFPKAAIYHRLKWAEIEDLPFELVTVYEESTYTKPHTHYYEHICAKLNVTPKECIMVGNDKQEDMAASQIGMKTFLVKGCVIDRKEPEFHIDDEGTLEELHEKLVRQESVFQR</sequence>
<dbReference type="Gene3D" id="3.40.50.1000">
    <property type="entry name" value="HAD superfamily/HAD-like"/>
    <property type="match status" value="1"/>
</dbReference>
<protein>
    <submittedName>
        <fullName evidence="2">Haloacid dehalogenase</fullName>
    </submittedName>
</protein>
<keyword evidence="1" id="KW-0378">Hydrolase</keyword>
<dbReference type="InterPro" id="IPR023214">
    <property type="entry name" value="HAD_sf"/>
</dbReference>
<dbReference type="SFLD" id="SFLDG01129">
    <property type="entry name" value="C1.5:_HAD__Beta-PGM__Phosphata"/>
    <property type="match status" value="1"/>
</dbReference>
<name>A0A323TIM6_9BACI</name>
<dbReference type="InterPro" id="IPR006439">
    <property type="entry name" value="HAD-SF_hydro_IA"/>
</dbReference>
<dbReference type="InterPro" id="IPR051540">
    <property type="entry name" value="S-2-haloacid_dehalogenase"/>
</dbReference>
<accession>A0A323TIM6</accession>
<dbReference type="GO" id="GO:0016787">
    <property type="term" value="F:hydrolase activity"/>
    <property type="evidence" value="ECO:0007669"/>
    <property type="project" value="UniProtKB-KW"/>
</dbReference>
<evidence type="ECO:0000256" key="1">
    <source>
        <dbReference type="ARBA" id="ARBA00022801"/>
    </source>
</evidence>
<dbReference type="Proteomes" id="UP000248214">
    <property type="component" value="Unassembled WGS sequence"/>
</dbReference>
<dbReference type="RefSeq" id="WP_110608252.1">
    <property type="nucleotide sequence ID" value="NZ_PDOD01000001.1"/>
</dbReference>
<reference evidence="2 3" key="1">
    <citation type="submission" date="2017-10" db="EMBL/GenBank/DDBJ databases">
        <title>Bacillus sp. nov., a halophilic bacterium isolated from a Keqin Lake.</title>
        <authorList>
            <person name="Wang H."/>
        </authorList>
    </citation>
    <scope>NUCLEOTIDE SEQUENCE [LARGE SCALE GENOMIC DNA]</scope>
    <source>
        <strain evidence="2 3">KQ-12</strain>
    </source>
</reference>
<dbReference type="SFLD" id="SFLDS00003">
    <property type="entry name" value="Haloacid_Dehalogenase"/>
    <property type="match status" value="1"/>
</dbReference>
<dbReference type="SUPFAM" id="SSF56784">
    <property type="entry name" value="HAD-like"/>
    <property type="match status" value="1"/>
</dbReference>
<proteinExistence type="predicted"/>
<evidence type="ECO:0000313" key="2">
    <source>
        <dbReference type="EMBL" id="PYZ94619.1"/>
    </source>
</evidence>
<comment type="caution">
    <text evidence="2">The sequence shown here is derived from an EMBL/GenBank/DDBJ whole genome shotgun (WGS) entry which is preliminary data.</text>
</comment>
<dbReference type="OrthoDB" id="9809962at2"/>
<dbReference type="PANTHER" id="PTHR43316:SF3">
    <property type="entry name" value="HALOACID DEHALOGENASE, TYPE II (AFU_ORTHOLOGUE AFUA_2G07750)-RELATED"/>
    <property type="match status" value="1"/>
</dbReference>
<organism evidence="2 3">
    <name type="scientific">Salipaludibacillus keqinensis</name>
    <dbReference type="NCBI Taxonomy" id="2045207"/>
    <lineage>
        <taxon>Bacteria</taxon>
        <taxon>Bacillati</taxon>
        <taxon>Bacillota</taxon>
        <taxon>Bacilli</taxon>
        <taxon>Bacillales</taxon>
        <taxon>Bacillaceae</taxon>
    </lineage>
</organism>
<dbReference type="InterPro" id="IPR036412">
    <property type="entry name" value="HAD-like_sf"/>
</dbReference>
<dbReference type="AlphaFoldDB" id="A0A323TIM6"/>
<evidence type="ECO:0000313" key="3">
    <source>
        <dbReference type="Proteomes" id="UP000248214"/>
    </source>
</evidence>
<dbReference type="PRINTS" id="PR00413">
    <property type="entry name" value="HADHALOGNASE"/>
</dbReference>
<dbReference type="PANTHER" id="PTHR43316">
    <property type="entry name" value="HYDROLASE, HALOACID DELAHOGENASE-RELATED"/>
    <property type="match status" value="1"/>
</dbReference>
<dbReference type="Pfam" id="PF00702">
    <property type="entry name" value="Hydrolase"/>
    <property type="match status" value="1"/>
</dbReference>